<dbReference type="Proteomes" id="UP001589865">
    <property type="component" value="Unassembled WGS sequence"/>
</dbReference>
<evidence type="ECO:0000313" key="3">
    <source>
        <dbReference type="EMBL" id="MFC0406784.1"/>
    </source>
</evidence>
<sequence>MAKAPEQWSRRLARQRRVARAALVWETLWPRLWPVLAVIGVFLLLALGGLFLLLPATLHWLLLIGFAAALGFAAWRAARGFALPGAPAADRRIERDSGLRHRPLLALADAPATEDPAALALWQVHQRREAERLGRLRVRAPSPGLPARDRRALRLGLTVALAAAAVVAGGEGGERLRRAVTPPLGTPRVVPAQRVEAWVTPPGYTGAAPIFLAMAGGAAAGTSAGSGQAGAPANNITVPAGSALRVALSGGEGGTPELLLDSAAQGFAAIDGGSFTAEATLTQGGRLSVRRDGQEVAAWSITVQNDAAPTIAFTEPPGPAGNRGPAGGLALRLPWQATDDWGIASARAEFRLDARPAAEALVVPLPLPGGNGRAVKAVAQPDLTAHPWAGLPVQVQLVARDGAEQEGRSATVSLILPERHFNHPVAQLLVQFRKMLAMMPENRDPVIGGLDGVMSNPDSFNNDTAIFLSLSAARGQLRHDNRAEAIAEVQSLLWQLALVLEEGRTDRTARALAEARQALERALNDRDPNRSEAERRAELERRVEALREAIQRHLQALAEKLQQQNGEQSPQQADRTPDERRLDEGTDRMRDAAREGREEDAKRELAEMEDMLKALEEGRVTTAGNEQRRQQRQQGQSQRSAVQDMVQRQSQLLDQSHQRADGAEERNALQRQLDRLPFGGIPRDGFRQRPGSEGERQRGAENGAPQAGAPQQPPGSDVQRDARTQRALRRALGELAQQFGELTGEVPEALSRADQAMREGAEALAQGRDAQDAQARAVQALAQGGQQMAQAMRQRFGPPQPGDGEGEGEGEGQGLAQGQPGGENGEGDNRGGDQATAQGQGRDPLGRPVRPGTGTAQDGGDTRVPDEAEVLRTRRLQDELRRRVGERERPQEELDYYDRLLRRF</sequence>
<feature type="compositionally biased region" description="Gly residues" evidence="1">
    <location>
        <begin position="811"/>
        <end position="824"/>
    </location>
</feature>
<dbReference type="RefSeq" id="WP_377042467.1">
    <property type="nucleotide sequence ID" value="NZ_JBHLUN010000001.1"/>
</dbReference>
<feature type="region of interest" description="Disordered" evidence="1">
    <location>
        <begin position="561"/>
        <end position="604"/>
    </location>
</feature>
<feature type="compositionally biased region" description="Basic and acidic residues" evidence="1">
    <location>
        <begin position="656"/>
        <end position="674"/>
    </location>
</feature>
<feature type="compositionally biased region" description="Low complexity" evidence="1">
    <location>
        <begin position="763"/>
        <end position="797"/>
    </location>
</feature>
<dbReference type="InterPro" id="IPR012683">
    <property type="entry name" value="CHP02302_TM"/>
</dbReference>
<feature type="compositionally biased region" description="Basic and acidic residues" evidence="1">
    <location>
        <begin position="684"/>
        <end position="699"/>
    </location>
</feature>
<feature type="transmembrane region" description="Helical" evidence="2">
    <location>
        <begin position="60"/>
        <end position="78"/>
    </location>
</feature>
<feature type="compositionally biased region" description="Polar residues" evidence="1">
    <location>
        <begin position="561"/>
        <end position="574"/>
    </location>
</feature>
<accession>A0ABV6JMD5</accession>
<evidence type="ECO:0000256" key="2">
    <source>
        <dbReference type="SAM" id="Phobius"/>
    </source>
</evidence>
<proteinExistence type="predicted"/>
<feature type="compositionally biased region" description="Polar residues" evidence="1">
    <location>
        <begin position="646"/>
        <end position="655"/>
    </location>
</feature>
<evidence type="ECO:0000313" key="4">
    <source>
        <dbReference type="Proteomes" id="UP001589865"/>
    </source>
</evidence>
<comment type="caution">
    <text evidence="3">The sequence shown here is derived from an EMBL/GenBank/DDBJ whole genome shotgun (WGS) entry which is preliminary data.</text>
</comment>
<dbReference type="Pfam" id="PF13779">
    <property type="entry name" value="DUF4175"/>
    <property type="match status" value="1"/>
</dbReference>
<name>A0ABV6JMD5_9PROT</name>
<gene>
    <name evidence="3" type="ORF">ACFFGY_00900</name>
</gene>
<protein>
    <submittedName>
        <fullName evidence="3">TIGR02302 family protein</fullName>
    </submittedName>
</protein>
<reference evidence="3 4" key="1">
    <citation type="submission" date="2024-09" db="EMBL/GenBank/DDBJ databases">
        <authorList>
            <person name="Sun Q."/>
            <person name="Mori K."/>
        </authorList>
    </citation>
    <scope>NUCLEOTIDE SEQUENCE [LARGE SCALE GENOMIC DNA]</scope>
    <source>
        <strain evidence="3 4">TBRC 5777</strain>
    </source>
</reference>
<keyword evidence="2" id="KW-1133">Transmembrane helix</keyword>
<keyword evidence="2" id="KW-0472">Membrane</keyword>
<organism evidence="3 4">
    <name type="scientific">Roseomonas elaeocarpi</name>
    <dbReference type="NCBI Taxonomy" id="907779"/>
    <lineage>
        <taxon>Bacteria</taxon>
        <taxon>Pseudomonadati</taxon>
        <taxon>Pseudomonadota</taxon>
        <taxon>Alphaproteobacteria</taxon>
        <taxon>Acetobacterales</taxon>
        <taxon>Roseomonadaceae</taxon>
        <taxon>Roseomonas</taxon>
    </lineage>
</organism>
<dbReference type="NCBIfam" id="TIGR02302">
    <property type="entry name" value="aProt_lowcomp"/>
    <property type="match status" value="1"/>
</dbReference>
<dbReference type="EMBL" id="JBHLUN010000001">
    <property type="protein sequence ID" value="MFC0406784.1"/>
    <property type="molecule type" value="Genomic_DNA"/>
</dbReference>
<feature type="region of interest" description="Disordered" evidence="1">
    <location>
        <begin position="620"/>
        <end position="871"/>
    </location>
</feature>
<feature type="compositionally biased region" description="Basic and acidic residues" evidence="1">
    <location>
        <begin position="860"/>
        <end position="871"/>
    </location>
</feature>
<keyword evidence="2" id="KW-0812">Transmembrane</keyword>
<feature type="transmembrane region" description="Helical" evidence="2">
    <location>
        <begin position="32"/>
        <end position="53"/>
    </location>
</feature>
<evidence type="ECO:0000256" key="1">
    <source>
        <dbReference type="SAM" id="MobiDB-lite"/>
    </source>
</evidence>
<keyword evidence="4" id="KW-1185">Reference proteome</keyword>
<feature type="compositionally biased region" description="Basic and acidic residues" evidence="1">
    <location>
        <begin position="575"/>
        <end position="604"/>
    </location>
</feature>